<name>A0A2R6NSP3_9APHY</name>
<dbReference type="Proteomes" id="UP000186601">
    <property type="component" value="Unassembled WGS sequence"/>
</dbReference>
<dbReference type="EMBL" id="MLYV02000883">
    <property type="protein sequence ID" value="PSR75583.1"/>
    <property type="molecule type" value="Genomic_DNA"/>
</dbReference>
<dbReference type="AlphaFoldDB" id="A0A2R6NSP3"/>
<sequence>MAMSDGFTGDSNSCPHLADLLSSEPEKEAALKKYKTAVSWNLDRIHQAGHPSKRRKVSTKMNNYQRKIIEEL</sequence>
<keyword evidence="2" id="KW-1185">Reference proteome</keyword>
<protein>
    <submittedName>
        <fullName evidence="1">Uncharacterized protein</fullName>
    </submittedName>
</protein>
<comment type="caution">
    <text evidence="1">The sequence shown here is derived from an EMBL/GenBank/DDBJ whole genome shotgun (WGS) entry which is preliminary data.</text>
</comment>
<evidence type="ECO:0000313" key="2">
    <source>
        <dbReference type="Proteomes" id="UP000186601"/>
    </source>
</evidence>
<evidence type="ECO:0000313" key="1">
    <source>
        <dbReference type="EMBL" id="PSR75583.1"/>
    </source>
</evidence>
<reference evidence="1 2" key="1">
    <citation type="submission" date="2018-02" db="EMBL/GenBank/DDBJ databases">
        <title>Genome sequence of the basidiomycete white-rot fungus Phlebia centrifuga.</title>
        <authorList>
            <person name="Granchi Z."/>
            <person name="Peng M."/>
            <person name="de Vries R.P."/>
            <person name="Hilden K."/>
            <person name="Makela M.R."/>
            <person name="Grigoriev I."/>
            <person name="Riley R."/>
        </authorList>
    </citation>
    <scope>NUCLEOTIDE SEQUENCE [LARGE SCALE GENOMIC DNA]</scope>
    <source>
        <strain evidence="1 2">FBCC195</strain>
    </source>
</reference>
<proteinExistence type="predicted"/>
<accession>A0A2R6NSP3</accession>
<gene>
    <name evidence="1" type="ORF">PHLCEN_2v9063</name>
</gene>
<organism evidence="1 2">
    <name type="scientific">Hermanssonia centrifuga</name>
    <dbReference type="NCBI Taxonomy" id="98765"/>
    <lineage>
        <taxon>Eukaryota</taxon>
        <taxon>Fungi</taxon>
        <taxon>Dikarya</taxon>
        <taxon>Basidiomycota</taxon>
        <taxon>Agaricomycotina</taxon>
        <taxon>Agaricomycetes</taxon>
        <taxon>Polyporales</taxon>
        <taxon>Meruliaceae</taxon>
        <taxon>Hermanssonia</taxon>
    </lineage>
</organism>